<name>A0A402B9P7_9CHLR</name>
<dbReference type="EMBL" id="BIFT01000001">
    <property type="protein sequence ID" value="GCE28123.1"/>
    <property type="molecule type" value="Genomic_DNA"/>
</dbReference>
<accession>A0A402B9P7</accession>
<protein>
    <submittedName>
        <fullName evidence="1">Uncharacterized protein</fullName>
    </submittedName>
</protein>
<reference evidence="2" key="1">
    <citation type="submission" date="2018-12" db="EMBL/GenBank/DDBJ databases">
        <title>Tengunoibacter tsumagoiensis gen. nov., sp. nov., Dictyobacter kobayashii sp. nov., D. alpinus sp. nov., and D. joshuensis sp. nov. and description of Dictyobacteraceae fam. nov. within the order Ktedonobacterales isolated from Tengu-no-mugimeshi.</title>
        <authorList>
            <person name="Wang C.M."/>
            <person name="Zheng Y."/>
            <person name="Sakai Y."/>
            <person name="Toyoda A."/>
            <person name="Minakuchi Y."/>
            <person name="Abe K."/>
            <person name="Yokota A."/>
            <person name="Yabe S."/>
        </authorList>
    </citation>
    <scope>NUCLEOTIDE SEQUENCE [LARGE SCALE GENOMIC DNA]</scope>
    <source>
        <strain evidence="2">Uno16</strain>
    </source>
</reference>
<evidence type="ECO:0000313" key="1">
    <source>
        <dbReference type="EMBL" id="GCE28123.1"/>
    </source>
</evidence>
<dbReference type="AlphaFoldDB" id="A0A402B9P7"/>
<sequence>MKEMQKQGRDQWKYLQMTEMMRTDAILAHNYATGTPNMSQSPHKISLCMLVPPGERREYSDT</sequence>
<organism evidence="1 2">
    <name type="scientific">Dictyobacter alpinus</name>
    <dbReference type="NCBI Taxonomy" id="2014873"/>
    <lineage>
        <taxon>Bacteria</taxon>
        <taxon>Bacillati</taxon>
        <taxon>Chloroflexota</taxon>
        <taxon>Ktedonobacteria</taxon>
        <taxon>Ktedonobacterales</taxon>
        <taxon>Dictyobacteraceae</taxon>
        <taxon>Dictyobacter</taxon>
    </lineage>
</organism>
<keyword evidence="2" id="KW-1185">Reference proteome</keyword>
<evidence type="ECO:0000313" key="2">
    <source>
        <dbReference type="Proteomes" id="UP000287171"/>
    </source>
</evidence>
<gene>
    <name evidence="1" type="ORF">KDA_36070</name>
</gene>
<comment type="caution">
    <text evidence="1">The sequence shown here is derived from an EMBL/GenBank/DDBJ whole genome shotgun (WGS) entry which is preliminary data.</text>
</comment>
<dbReference type="Proteomes" id="UP000287171">
    <property type="component" value="Unassembled WGS sequence"/>
</dbReference>
<proteinExistence type="predicted"/>